<comment type="caution">
    <text evidence="2">The sequence shown here is derived from an EMBL/GenBank/DDBJ whole genome shotgun (WGS) entry which is preliminary data.</text>
</comment>
<evidence type="ECO:0000313" key="3">
    <source>
        <dbReference type="Proteomes" id="UP000765509"/>
    </source>
</evidence>
<dbReference type="AlphaFoldDB" id="A0A9Q3GX75"/>
<organism evidence="2 3">
    <name type="scientific">Austropuccinia psidii MF-1</name>
    <dbReference type="NCBI Taxonomy" id="1389203"/>
    <lineage>
        <taxon>Eukaryota</taxon>
        <taxon>Fungi</taxon>
        <taxon>Dikarya</taxon>
        <taxon>Basidiomycota</taxon>
        <taxon>Pucciniomycotina</taxon>
        <taxon>Pucciniomycetes</taxon>
        <taxon>Pucciniales</taxon>
        <taxon>Sphaerophragmiaceae</taxon>
        <taxon>Austropuccinia</taxon>
    </lineage>
</organism>
<gene>
    <name evidence="2" type="ORF">O181_021974</name>
</gene>
<protein>
    <submittedName>
        <fullName evidence="2">Uncharacterized protein</fullName>
    </submittedName>
</protein>
<evidence type="ECO:0000256" key="1">
    <source>
        <dbReference type="SAM" id="MobiDB-lite"/>
    </source>
</evidence>
<keyword evidence="3" id="KW-1185">Reference proteome</keyword>
<evidence type="ECO:0000313" key="2">
    <source>
        <dbReference type="EMBL" id="MBW0482259.1"/>
    </source>
</evidence>
<proteinExistence type="predicted"/>
<dbReference type="Proteomes" id="UP000765509">
    <property type="component" value="Unassembled WGS sequence"/>
</dbReference>
<feature type="region of interest" description="Disordered" evidence="1">
    <location>
        <begin position="74"/>
        <end position="98"/>
    </location>
</feature>
<name>A0A9Q3GX75_9BASI</name>
<reference evidence="2" key="1">
    <citation type="submission" date="2021-03" db="EMBL/GenBank/DDBJ databases">
        <title>Draft genome sequence of rust myrtle Austropuccinia psidii MF-1, a brazilian biotype.</title>
        <authorList>
            <person name="Quecine M.C."/>
            <person name="Pachon D.M.R."/>
            <person name="Bonatelli M.L."/>
            <person name="Correr F.H."/>
            <person name="Franceschini L.M."/>
            <person name="Leite T.F."/>
            <person name="Margarido G.R.A."/>
            <person name="Almeida C.A."/>
            <person name="Ferrarezi J.A."/>
            <person name="Labate C.A."/>
        </authorList>
    </citation>
    <scope>NUCLEOTIDE SEQUENCE</scope>
    <source>
        <strain evidence="2">MF-1</strain>
    </source>
</reference>
<sequence length="114" mass="12774">MKNPVSLKHQGTIYLAEGSNTELWFKRWMEVTPAAYHAYPPTAPSRYDSDTSTHPYASTHPLCTMLMLPQDPLDTPMTLPPDVGPHPSLHFQTPTACHAYSPETPSRYATKTFT</sequence>
<dbReference type="EMBL" id="AVOT02006711">
    <property type="protein sequence ID" value="MBW0482259.1"/>
    <property type="molecule type" value="Genomic_DNA"/>
</dbReference>
<accession>A0A9Q3GX75</accession>